<name>A0A9Q0M8X9_BLOTA</name>
<evidence type="ECO:0000256" key="1">
    <source>
        <dbReference type="ARBA" id="ARBA00004123"/>
    </source>
</evidence>
<proteinExistence type="predicted"/>
<dbReference type="InterPro" id="IPR013087">
    <property type="entry name" value="Znf_C2H2_type"/>
</dbReference>
<sequence length="353" mass="41829">MEINDNVINVLDDQFDFYSKLEIDNETEDGTRRPKQTRMKVIYLDCPDTKCMQKFKTKREVKAHLKEIHDDLGKIMCYFLNCHKTFRSFKNLKLHFEENHSKFLNKIYQCDKCSRTFNNMGGLRGHIWRLHERGLFQCIIEPDNCMVKTKTREMMEKHLHLYHSGGLTTGGTFSCQFCNLSFNVKNYFLIHQRNVHGKRAEGDNEDDDNYQDIVFKNYYVDENSHTNEFDKPSIDKTQDEQTKPNLQQTLPIIPKRVTEDDDALSIQNLLRHLCLNTQNFETNEDIEEAINIKEDSDDTSENSEFIDVQSTHRNSIIESKYYQVVENKYLINNEQMTIKQSNLSKIPFERIFK</sequence>
<dbReference type="EMBL" id="JAPWDV010000001">
    <property type="protein sequence ID" value="KAJ6221958.1"/>
    <property type="molecule type" value="Genomic_DNA"/>
</dbReference>
<keyword evidence="5" id="KW-0805">Transcription regulation</keyword>
<reference evidence="10" key="1">
    <citation type="submission" date="2022-12" db="EMBL/GenBank/DDBJ databases">
        <title>Genome assemblies of Blomia tropicalis.</title>
        <authorList>
            <person name="Cui Y."/>
        </authorList>
    </citation>
    <scope>NUCLEOTIDE SEQUENCE</scope>
    <source>
        <tissue evidence="10">Adult mites</tissue>
    </source>
</reference>
<dbReference type="InterPro" id="IPR051061">
    <property type="entry name" value="Zinc_finger_trans_reg"/>
</dbReference>
<keyword evidence="7" id="KW-0539">Nucleus</keyword>
<dbReference type="SMART" id="SM00355">
    <property type="entry name" value="ZnF_C2H2"/>
    <property type="match status" value="4"/>
</dbReference>
<evidence type="ECO:0000256" key="2">
    <source>
        <dbReference type="ARBA" id="ARBA00022723"/>
    </source>
</evidence>
<evidence type="ECO:0000259" key="9">
    <source>
        <dbReference type="PROSITE" id="PS50157"/>
    </source>
</evidence>
<dbReference type="GO" id="GO:0006357">
    <property type="term" value="P:regulation of transcription by RNA polymerase II"/>
    <property type="evidence" value="ECO:0007669"/>
    <property type="project" value="TreeGrafter"/>
</dbReference>
<evidence type="ECO:0000256" key="6">
    <source>
        <dbReference type="ARBA" id="ARBA00023163"/>
    </source>
</evidence>
<dbReference type="SUPFAM" id="SSF57667">
    <property type="entry name" value="beta-beta-alpha zinc fingers"/>
    <property type="match status" value="1"/>
</dbReference>
<keyword evidence="2" id="KW-0479">Metal-binding</keyword>
<keyword evidence="4" id="KW-0862">Zinc</keyword>
<comment type="caution">
    <text evidence="10">The sequence shown here is derived from an EMBL/GenBank/DDBJ whole genome shotgun (WGS) entry which is preliminary data.</text>
</comment>
<feature type="domain" description="C2H2-type" evidence="9">
    <location>
        <begin position="108"/>
        <end position="131"/>
    </location>
</feature>
<dbReference type="Gene3D" id="3.30.160.60">
    <property type="entry name" value="Classic Zinc Finger"/>
    <property type="match status" value="2"/>
</dbReference>
<evidence type="ECO:0000256" key="4">
    <source>
        <dbReference type="ARBA" id="ARBA00022833"/>
    </source>
</evidence>
<dbReference type="Proteomes" id="UP001142055">
    <property type="component" value="Chromosome 1"/>
</dbReference>
<gene>
    <name evidence="10" type="ORF">RDWZM_000503</name>
</gene>
<evidence type="ECO:0000313" key="11">
    <source>
        <dbReference type="Proteomes" id="UP001142055"/>
    </source>
</evidence>
<dbReference type="GO" id="GO:0008270">
    <property type="term" value="F:zinc ion binding"/>
    <property type="evidence" value="ECO:0007669"/>
    <property type="project" value="UniProtKB-KW"/>
</dbReference>
<dbReference type="PROSITE" id="PS00028">
    <property type="entry name" value="ZINC_FINGER_C2H2_1"/>
    <property type="match status" value="3"/>
</dbReference>
<comment type="subcellular location">
    <subcellularLocation>
        <location evidence="1">Nucleus</location>
    </subcellularLocation>
</comment>
<evidence type="ECO:0000256" key="3">
    <source>
        <dbReference type="ARBA" id="ARBA00022771"/>
    </source>
</evidence>
<keyword evidence="6" id="KW-0804">Transcription</keyword>
<dbReference type="PANTHER" id="PTHR46179:SF13">
    <property type="entry name" value="C2H2-TYPE DOMAIN-CONTAINING PROTEIN"/>
    <property type="match status" value="1"/>
</dbReference>
<dbReference type="AlphaFoldDB" id="A0A9Q0M8X9"/>
<dbReference type="InterPro" id="IPR036236">
    <property type="entry name" value="Znf_C2H2_sf"/>
</dbReference>
<keyword evidence="3 8" id="KW-0863">Zinc-finger</keyword>
<evidence type="ECO:0000313" key="10">
    <source>
        <dbReference type="EMBL" id="KAJ6221958.1"/>
    </source>
</evidence>
<evidence type="ECO:0000256" key="7">
    <source>
        <dbReference type="ARBA" id="ARBA00023242"/>
    </source>
</evidence>
<dbReference type="GO" id="GO:0005634">
    <property type="term" value="C:nucleus"/>
    <property type="evidence" value="ECO:0007669"/>
    <property type="project" value="UniProtKB-SubCell"/>
</dbReference>
<evidence type="ECO:0000256" key="5">
    <source>
        <dbReference type="ARBA" id="ARBA00023015"/>
    </source>
</evidence>
<protein>
    <recommendedName>
        <fullName evidence="9">C2H2-type domain-containing protein</fullName>
    </recommendedName>
</protein>
<dbReference type="PROSITE" id="PS50157">
    <property type="entry name" value="ZINC_FINGER_C2H2_2"/>
    <property type="match status" value="2"/>
</dbReference>
<keyword evidence="11" id="KW-1185">Reference proteome</keyword>
<dbReference type="PANTHER" id="PTHR46179">
    <property type="entry name" value="ZINC FINGER PROTEIN"/>
    <property type="match status" value="1"/>
</dbReference>
<organism evidence="10 11">
    <name type="scientific">Blomia tropicalis</name>
    <name type="common">Mite</name>
    <dbReference type="NCBI Taxonomy" id="40697"/>
    <lineage>
        <taxon>Eukaryota</taxon>
        <taxon>Metazoa</taxon>
        <taxon>Ecdysozoa</taxon>
        <taxon>Arthropoda</taxon>
        <taxon>Chelicerata</taxon>
        <taxon>Arachnida</taxon>
        <taxon>Acari</taxon>
        <taxon>Acariformes</taxon>
        <taxon>Sarcoptiformes</taxon>
        <taxon>Astigmata</taxon>
        <taxon>Glycyphagoidea</taxon>
        <taxon>Echimyopodidae</taxon>
        <taxon>Blomia</taxon>
    </lineage>
</organism>
<feature type="domain" description="C2H2-type" evidence="9">
    <location>
        <begin position="173"/>
        <end position="201"/>
    </location>
</feature>
<accession>A0A9Q0M8X9</accession>
<evidence type="ECO:0000256" key="8">
    <source>
        <dbReference type="PROSITE-ProRule" id="PRU00042"/>
    </source>
</evidence>